<evidence type="ECO:0000313" key="2">
    <source>
        <dbReference type="Proteomes" id="UP000278627"/>
    </source>
</evidence>
<evidence type="ECO:0000313" key="1">
    <source>
        <dbReference type="EMBL" id="VDN86996.1"/>
    </source>
</evidence>
<dbReference type="WBParaSite" id="BPAG_0000584701-mRNA-1">
    <property type="protein sequence ID" value="BPAG_0000584701-mRNA-1"/>
    <property type="gene ID" value="BPAG_0000584701"/>
</dbReference>
<sequence>MHLLWYSNNIFSIVRRNTLHIARIFSTASVIPDKVDVASMTDKDLELYKLYRPERVIPPMRGIDLIKSSRYSKVRKVKFLKC</sequence>
<gene>
    <name evidence="1" type="ORF">BPAG_LOCUS5810</name>
</gene>
<keyword evidence="2" id="KW-1185">Reference proteome</keyword>
<dbReference type="EMBL" id="UZAD01004525">
    <property type="protein sequence ID" value="VDN86996.1"/>
    <property type="molecule type" value="Genomic_DNA"/>
</dbReference>
<reference evidence="1 2" key="2">
    <citation type="submission" date="2018-11" db="EMBL/GenBank/DDBJ databases">
        <authorList>
            <consortium name="Pathogen Informatics"/>
        </authorList>
    </citation>
    <scope>NUCLEOTIDE SEQUENCE [LARGE SCALE GENOMIC DNA]</scope>
</reference>
<organism evidence="3">
    <name type="scientific">Brugia pahangi</name>
    <name type="common">Filarial nematode worm</name>
    <dbReference type="NCBI Taxonomy" id="6280"/>
    <lineage>
        <taxon>Eukaryota</taxon>
        <taxon>Metazoa</taxon>
        <taxon>Ecdysozoa</taxon>
        <taxon>Nematoda</taxon>
        <taxon>Chromadorea</taxon>
        <taxon>Rhabditida</taxon>
        <taxon>Spirurina</taxon>
        <taxon>Spiruromorpha</taxon>
        <taxon>Filarioidea</taxon>
        <taxon>Onchocercidae</taxon>
        <taxon>Brugia</taxon>
    </lineage>
</organism>
<reference evidence="3" key="1">
    <citation type="submission" date="2017-02" db="UniProtKB">
        <authorList>
            <consortium name="WormBaseParasite"/>
        </authorList>
    </citation>
    <scope>IDENTIFICATION</scope>
</reference>
<dbReference type="Gene3D" id="6.20.310.10">
    <property type="match status" value="1"/>
</dbReference>
<proteinExistence type="predicted"/>
<evidence type="ECO:0000313" key="3">
    <source>
        <dbReference type="WBParaSite" id="BPAG_0000584701-mRNA-1"/>
    </source>
</evidence>
<protein>
    <submittedName>
        <fullName evidence="3">39S ribosomal protein L50, mitochondrial</fullName>
    </submittedName>
</protein>
<name>A0A0N4TCA9_BRUPA</name>
<accession>A0A0N4TCA9</accession>
<dbReference type="STRING" id="6280.A0A0N4TCA9"/>
<dbReference type="AlphaFoldDB" id="A0A0N4TCA9"/>
<dbReference type="Proteomes" id="UP000278627">
    <property type="component" value="Unassembled WGS sequence"/>
</dbReference>